<gene>
    <name evidence="1" type="ORF">GMARGA_LOCUS9985</name>
</gene>
<keyword evidence="2" id="KW-1185">Reference proteome</keyword>
<proteinExistence type="predicted"/>
<dbReference type="Proteomes" id="UP000789901">
    <property type="component" value="Unassembled WGS sequence"/>
</dbReference>
<protein>
    <submittedName>
        <fullName evidence="1">39852_t:CDS:1</fullName>
    </submittedName>
</protein>
<sequence>MIADEESSSSLCQTIILEDINIEECYKDFNPENLVDTVLMLN</sequence>
<organism evidence="1 2">
    <name type="scientific">Gigaspora margarita</name>
    <dbReference type="NCBI Taxonomy" id="4874"/>
    <lineage>
        <taxon>Eukaryota</taxon>
        <taxon>Fungi</taxon>
        <taxon>Fungi incertae sedis</taxon>
        <taxon>Mucoromycota</taxon>
        <taxon>Glomeromycotina</taxon>
        <taxon>Glomeromycetes</taxon>
        <taxon>Diversisporales</taxon>
        <taxon>Gigasporaceae</taxon>
        <taxon>Gigaspora</taxon>
    </lineage>
</organism>
<evidence type="ECO:0000313" key="2">
    <source>
        <dbReference type="Proteomes" id="UP000789901"/>
    </source>
</evidence>
<accession>A0ABN7USW6</accession>
<name>A0ABN7USW6_GIGMA</name>
<dbReference type="EMBL" id="CAJVQB010005484">
    <property type="protein sequence ID" value="CAG8662973.1"/>
    <property type="molecule type" value="Genomic_DNA"/>
</dbReference>
<reference evidence="1 2" key="1">
    <citation type="submission" date="2021-06" db="EMBL/GenBank/DDBJ databases">
        <authorList>
            <person name="Kallberg Y."/>
            <person name="Tangrot J."/>
            <person name="Rosling A."/>
        </authorList>
    </citation>
    <scope>NUCLEOTIDE SEQUENCE [LARGE SCALE GENOMIC DNA]</scope>
    <source>
        <strain evidence="1 2">120-4 pot B 10/14</strain>
    </source>
</reference>
<comment type="caution">
    <text evidence="1">The sequence shown here is derived from an EMBL/GenBank/DDBJ whole genome shotgun (WGS) entry which is preliminary data.</text>
</comment>
<evidence type="ECO:0000313" key="1">
    <source>
        <dbReference type="EMBL" id="CAG8662973.1"/>
    </source>
</evidence>